<dbReference type="AlphaFoldDB" id="A0A3M8LDI6"/>
<dbReference type="EMBL" id="RDSR01000008">
    <property type="protein sequence ID" value="RNE63607.1"/>
    <property type="molecule type" value="Genomic_DNA"/>
</dbReference>
<evidence type="ECO:0000256" key="1">
    <source>
        <dbReference type="SAM" id="MobiDB-lite"/>
    </source>
</evidence>
<reference evidence="2 3" key="1">
    <citation type="submission" date="2018-11" db="EMBL/GenBank/DDBJ databases">
        <title>Cryobacterium sp. nov., isolated from rhizosphere soil of lettuce.</title>
        <authorList>
            <person name="Wang Y."/>
        </authorList>
    </citation>
    <scope>NUCLEOTIDE SEQUENCE [LARGE SCALE GENOMIC DNA]</scope>
    <source>
        <strain evidence="2 3">NEAU-85</strain>
    </source>
</reference>
<dbReference type="OrthoDB" id="4700192at2"/>
<organism evidence="2 3">
    <name type="scientific">Cryobacterium tepidiphilum</name>
    <dbReference type="NCBI Taxonomy" id="2486026"/>
    <lineage>
        <taxon>Bacteria</taxon>
        <taxon>Bacillati</taxon>
        <taxon>Actinomycetota</taxon>
        <taxon>Actinomycetes</taxon>
        <taxon>Micrococcales</taxon>
        <taxon>Microbacteriaceae</taxon>
        <taxon>Cryobacterium</taxon>
    </lineage>
</organism>
<feature type="region of interest" description="Disordered" evidence="1">
    <location>
        <begin position="178"/>
        <end position="201"/>
    </location>
</feature>
<evidence type="ECO:0000313" key="3">
    <source>
        <dbReference type="Proteomes" id="UP000279859"/>
    </source>
</evidence>
<dbReference type="Proteomes" id="UP000279859">
    <property type="component" value="Unassembled WGS sequence"/>
</dbReference>
<feature type="compositionally biased region" description="Basic and acidic residues" evidence="1">
    <location>
        <begin position="179"/>
        <end position="190"/>
    </location>
</feature>
<name>A0A3M8LDI6_9MICO</name>
<protein>
    <submittedName>
        <fullName evidence="2">Uncharacterized protein</fullName>
    </submittedName>
</protein>
<dbReference type="RefSeq" id="WP_123045484.1">
    <property type="nucleotide sequence ID" value="NZ_RDSR01000008.1"/>
</dbReference>
<keyword evidence="3" id="KW-1185">Reference proteome</keyword>
<comment type="caution">
    <text evidence="2">The sequence shown here is derived from an EMBL/GenBank/DDBJ whole genome shotgun (WGS) entry which is preliminary data.</text>
</comment>
<gene>
    <name evidence="2" type="ORF">EEJ31_06450</name>
</gene>
<proteinExistence type="predicted"/>
<accession>A0A3M8LDI6</accession>
<sequence length="361" mass="39477">MGIDADALLEGPRGRRLCLEAAMGGSRYGEGASAELFQGVFHAAYDLDPGRGTSRVMFGPGADDPPRFSTADVAARLDAVPFADPTGRELLSALAASVDSARYWQEPAGEDILAAAPELQAGLARVATALVTVPAIDWWSASVDPAQWSVAFAGTDAERGTEQPAAAVLERWRSAQADEEARAHRERPTDPRSPWTGTWWSKPPSGLARTSRRLEGLGPVALWLVEDGMGWETATAQRVHVAREARIYEIDGPDAWAALCRRHPLEVTASRRHDWYRTTGQAGRWVIPDWSRVAEEFDGIHLTVAGYLTTAGRAIPVDERMSVLAGWDPDLTFWLADVTREESGAEHWRRDQDEGWTPASE</sequence>
<evidence type="ECO:0000313" key="2">
    <source>
        <dbReference type="EMBL" id="RNE63607.1"/>
    </source>
</evidence>